<dbReference type="Proteomes" id="UP000319160">
    <property type="component" value="Unassembled WGS sequence"/>
</dbReference>
<feature type="region of interest" description="Disordered" evidence="1">
    <location>
        <begin position="74"/>
        <end position="93"/>
    </location>
</feature>
<sequence>MTGEITHMPDNTSSKEDFFDGPDFWTVEEVVVERPLGLFSNTLRFDMSKITGLEVHDRDHSRILSQDDIDLLPDRSSLSDTAPSNLSTKGPADSNIRHFTCKCHGTSSSDQQSGSGDPSAHRNPSQLYETLPSDDAFRIVEILPGLYDDLVTCRLHVTGITDAQMSYSALSYTWTLDEEDRPIWIANMPPPKELISCNGFNVSIGKNLFQAIKRIRQPLTSQMIWADALCINQDDVQERTQQVRKMSSIYKNAFRLVVWLGEKNRIAGDLCTEFSGLCRIVNRWRARGAQSVRVPKASYSSRYTGREIALSRSAMVLWGTFEIDWEWIGLAAAIIRTNYPRLTALRRNSQRVDFCSCKLSLNPRAVPTGILDAYFMYRISRSQVYFEAPRFTFHQLLTLTRQFKCEDPRDQIFGILGIPTTDQSPAQETPFILPDYTKSIAEVYQEVANRIIDSSGSLNLLSSIQRPARHRISDRDESDGYDDGLPSWVPQWRFLITETLSPIEPSAAFDPAGGQPTQRKQDCNAGALVIRGIEVDKISFVNKRLNSHHFQKQFKSYYGQQESNELHTFHYTQSDLEYLALTLTAGRDWYGLQLV</sequence>
<dbReference type="PANTHER" id="PTHR24148">
    <property type="entry name" value="ANKYRIN REPEAT DOMAIN-CONTAINING PROTEIN 39 HOMOLOG-RELATED"/>
    <property type="match status" value="1"/>
</dbReference>
<proteinExistence type="predicted"/>
<feature type="domain" description="Heterokaryon incompatibility" evidence="2">
    <location>
        <begin position="167"/>
        <end position="268"/>
    </location>
</feature>
<dbReference type="PANTHER" id="PTHR24148:SF64">
    <property type="entry name" value="HETEROKARYON INCOMPATIBILITY DOMAIN-CONTAINING PROTEIN"/>
    <property type="match status" value="1"/>
</dbReference>
<dbReference type="STRING" id="2512241.A0A553HSF5"/>
<evidence type="ECO:0000256" key="1">
    <source>
        <dbReference type="SAM" id="MobiDB-lite"/>
    </source>
</evidence>
<dbReference type="OrthoDB" id="2288928at2759"/>
<comment type="caution">
    <text evidence="3">The sequence shown here is derived from an EMBL/GenBank/DDBJ whole genome shotgun (WGS) entry which is preliminary data.</text>
</comment>
<dbReference type="InterPro" id="IPR052895">
    <property type="entry name" value="HetReg/Transcr_Mod"/>
</dbReference>
<accession>A0A553HSF5</accession>
<name>A0A553HSF5_9PEZI</name>
<protein>
    <recommendedName>
        <fullName evidence="2">Heterokaryon incompatibility domain-containing protein</fullName>
    </recommendedName>
</protein>
<gene>
    <name evidence="3" type="ORF">FHL15_008279</name>
</gene>
<dbReference type="EMBL" id="VFLP01000051">
    <property type="protein sequence ID" value="TRX90875.1"/>
    <property type="molecule type" value="Genomic_DNA"/>
</dbReference>
<evidence type="ECO:0000259" key="2">
    <source>
        <dbReference type="Pfam" id="PF06985"/>
    </source>
</evidence>
<dbReference type="AlphaFoldDB" id="A0A553HSF5"/>
<evidence type="ECO:0000313" key="4">
    <source>
        <dbReference type="Proteomes" id="UP000319160"/>
    </source>
</evidence>
<organism evidence="3 4">
    <name type="scientific">Xylaria flabelliformis</name>
    <dbReference type="NCBI Taxonomy" id="2512241"/>
    <lineage>
        <taxon>Eukaryota</taxon>
        <taxon>Fungi</taxon>
        <taxon>Dikarya</taxon>
        <taxon>Ascomycota</taxon>
        <taxon>Pezizomycotina</taxon>
        <taxon>Sordariomycetes</taxon>
        <taxon>Xylariomycetidae</taxon>
        <taxon>Xylariales</taxon>
        <taxon>Xylariaceae</taxon>
        <taxon>Xylaria</taxon>
    </lineage>
</organism>
<dbReference type="InterPro" id="IPR010730">
    <property type="entry name" value="HET"/>
</dbReference>
<dbReference type="Pfam" id="PF06985">
    <property type="entry name" value="HET"/>
    <property type="match status" value="1"/>
</dbReference>
<feature type="compositionally biased region" description="Low complexity" evidence="1">
    <location>
        <begin position="107"/>
        <end position="117"/>
    </location>
</feature>
<keyword evidence="4" id="KW-1185">Reference proteome</keyword>
<reference evidence="4" key="1">
    <citation type="submission" date="2019-06" db="EMBL/GenBank/DDBJ databases">
        <title>Draft genome sequence of the griseofulvin-producing fungus Xylaria cubensis strain G536.</title>
        <authorList>
            <person name="Mead M.E."/>
            <person name="Raja H.A."/>
            <person name="Steenwyk J.L."/>
            <person name="Knowles S.L."/>
            <person name="Oberlies N.H."/>
            <person name="Rokas A."/>
        </authorList>
    </citation>
    <scope>NUCLEOTIDE SEQUENCE [LARGE SCALE GENOMIC DNA]</scope>
    <source>
        <strain evidence="4">G536</strain>
    </source>
</reference>
<feature type="compositionally biased region" description="Polar residues" evidence="1">
    <location>
        <begin position="76"/>
        <end position="88"/>
    </location>
</feature>
<evidence type="ECO:0000313" key="3">
    <source>
        <dbReference type="EMBL" id="TRX90875.1"/>
    </source>
</evidence>
<feature type="region of interest" description="Disordered" evidence="1">
    <location>
        <begin position="105"/>
        <end position="127"/>
    </location>
</feature>